<protein>
    <submittedName>
        <fullName evidence="1">Uncharacterized protein</fullName>
    </submittedName>
</protein>
<dbReference type="EMBL" id="AMCI01007159">
    <property type="protein sequence ID" value="EJW93110.1"/>
    <property type="molecule type" value="Genomic_DNA"/>
</dbReference>
<proteinExistence type="predicted"/>
<organism evidence="1">
    <name type="scientific">gut metagenome</name>
    <dbReference type="NCBI Taxonomy" id="749906"/>
    <lineage>
        <taxon>unclassified sequences</taxon>
        <taxon>metagenomes</taxon>
        <taxon>organismal metagenomes</taxon>
    </lineage>
</organism>
<sequence>SGTPYMKPWSVMATAGIPS</sequence>
<dbReference type="AlphaFoldDB" id="J9BZZ5"/>
<reference evidence="1" key="1">
    <citation type="journal article" date="2012" name="PLoS ONE">
        <title>Gene sets for utilization of primary and secondary nutrition supplies in the distal gut of endangered iberian lynx.</title>
        <authorList>
            <person name="Alcaide M."/>
            <person name="Messina E."/>
            <person name="Richter M."/>
            <person name="Bargiela R."/>
            <person name="Peplies J."/>
            <person name="Huws S.A."/>
            <person name="Newbold C.J."/>
            <person name="Golyshin P.N."/>
            <person name="Simon M.A."/>
            <person name="Lopez G."/>
            <person name="Yakimov M.M."/>
            <person name="Ferrer M."/>
        </authorList>
    </citation>
    <scope>NUCLEOTIDE SEQUENCE</scope>
</reference>
<comment type="caution">
    <text evidence="1">The sequence shown here is derived from an EMBL/GenBank/DDBJ whole genome shotgun (WGS) entry which is preliminary data.</text>
</comment>
<name>J9BZZ5_9ZZZZ</name>
<feature type="non-terminal residue" evidence="1">
    <location>
        <position position="1"/>
    </location>
</feature>
<evidence type="ECO:0000313" key="1">
    <source>
        <dbReference type="EMBL" id="EJW93110.1"/>
    </source>
</evidence>
<gene>
    <name evidence="1" type="ORF">EVA_18782</name>
</gene>
<accession>J9BZZ5</accession>